<feature type="transmembrane region" description="Helical" evidence="6">
    <location>
        <begin position="12"/>
        <end position="32"/>
    </location>
</feature>
<evidence type="ECO:0000256" key="3">
    <source>
        <dbReference type="ARBA" id="ARBA00022692"/>
    </source>
</evidence>
<dbReference type="EMBL" id="FRAD01000024">
    <property type="protein sequence ID" value="SHK36129.1"/>
    <property type="molecule type" value="Genomic_DNA"/>
</dbReference>
<dbReference type="InterPro" id="IPR006214">
    <property type="entry name" value="Bax_inhibitor_1-related"/>
</dbReference>
<feature type="transmembrane region" description="Helical" evidence="6">
    <location>
        <begin position="38"/>
        <end position="58"/>
    </location>
</feature>
<dbReference type="STRING" id="1121331.SAMN02745248_02374"/>
<name>A0A1M6RUP0_9CLOT</name>
<dbReference type="PANTHER" id="PTHR23291:SF50">
    <property type="entry name" value="PROTEIN LIFEGUARD 4"/>
    <property type="match status" value="1"/>
</dbReference>
<evidence type="ECO:0000256" key="5">
    <source>
        <dbReference type="ARBA" id="ARBA00023136"/>
    </source>
</evidence>
<feature type="transmembrane region" description="Helical" evidence="6">
    <location>
        <begin position="96"/>
        <end position="116"/>
    </location>
</feature>
<keyword evidence="4 6" id="KW-1133">Transmembrane helix</keyword>
<dbReference type="Proteomes" id="UP000183952">
    <property type="component" value="Unassembled WGS sequence"/>
</dbReference>
<evidence type="ECO:0000256" key="1">
    <source>
        <dbReference type="ARBA" id="ARBA00004141"/>
    </source>
</evidence>
<organism evidence="7 8">
    <name type="scientific">Hathewaya proteolytica DSM 3090</name>
    <dbReference type="NCBI Taxonomy" id="1121331"/>
    <lineage>
        <taxon>Bacteria</taxon>
        <taxon>Bacillati</taxon>
        <taxon>Bacillota</taxon>
        <taxon>Clostridia</taxon>
        <taxon>Eubacteriales</taxon>
        <taxon>Clostridiaceae</taxon>
        <taxon>Hathewaya</taxon>
    </lineage>
</organism>
<evidence type="ECO:0000313" key="8">
    <source>
        <dbReference type="Proteomes" id="UP000183952"/>
    </source>
</evidence>
<keyword evidence="5 6" id="KW-0472">Membrane</keyword>
<evidence type="ECO:0000256" key="4">
    <source>
        <dbReference type="ARBA" id="ARBA00022989"/>
    </source>
</evidence>
<accession>A0A1M6RUP0</accession>
<dbReference type="PANTHER" id="PTHR23291">
    <property type="entry name" value="BAX INHIBITOR-RELATED"/>
    <property type="match status" value="1"/>
</dbReference>
<evidence type="ECO:0000256" key="6">
    <source>
        <dbReference type="RuleBase" id="RU004379"/>
    </source>
</evidence>
<keyword evidence="8" id="KW-1185">Reference proteome</keyword>
<protein>
    <recommendedName>
        <fullName evidence="9">Modulator of FtsH protease</fullName>
    </recommendedName>
</protein>
<dbReference type="RefSeq" id="WP_084672257.1">
    <property type="nucleotide sequence ID" value="NZ_FRAD01000024.1"/>
</dbReference>
<sequence>MEHSLSENKFMSKTMIIMSLGVFITFLAAYYVEKSGILVTKTMFFVSALIELAMVIALRPMAQKLSIAVATIWFVVYSAISGITFSFVFLAYDLGVIASVFLIAAIMFFCCAMIGITTKKDLSGMAQFLFMGLIGLLVMSIMSFFIPGLAESKFIAFIGILIFSGYTAYDMQKVKMIHENAYNMDPDEVDRFVVVAALQLYLDFINLFLYLLKLARKK</sequence>
<comment type="similarity">
    <text evidence="2 6">Belongs to the BI1 family.</text>
</comment>
<dbReference type="OrthoDB" id="9793828at2"/>
<dbReference type="AlphaFoldDB" id="A0A1M6RUP0"/>
<proteinExistence type="inferred from homology"/>
<gene>
    <name evidence="7" type="ORF">SAMN02745248_02374</name>
</gene>
<dbReference type="Pfam" id="PF01027">
    <property type="entry name" value="Bax1-I"/>
    <property type="match status" value="1"/>
</dbReference>
<dbReference type="CDD" id="cd10432">
    <property type="entry name" value="BI-1-like_bacterial"/>
    <property type="match status" value="1"/>
</dbReference>
<evidence type="ECO:0000256" key="2">
    <source>
        <dbReference type="ARBA" id="ARBA00010350"/>
    </source>
</evidence>
<keyword evidence="3 6" id="KW-0812">Transmembrane</keyword>
<comment type="subcellular location">
    <subcellularLocation>
        <location evidence="1">Membrane</location>
        <topology evidence="1">Multi-pass membrane protein</topology>
    </subcellularLocation>
</comment>
<feature type="transmembrane region" description="Helical" evidence="6">
    <location>
        <begin position="65"/>
        <end position="90"/>
    </location>
</feature>
<feature type="transmembrane region" description="Helical" evidence="6">
    <location>
        <begin position="128"/>
        <end position="148"/>
    </location>
</feature>
<feature type="transmembrane region" description="Helical" evidence="6">
    <location>
        <begin position="154"/>
        <end position="171"/>
    </location>
</feature>
<feature type="transmembrane region" description="Helical" evidence="6">
    <location>
        <begin position="192"/>
        <end position="212"/>
    </location>
</feature>
<evidence type="ECO:0000313" key="7">
    <source>
        <dbReference type="EMBL" id="SHK36129.1"/>
    </source>
</evidence>
<evidence type="ECO:0008006" key="9">
    <source>
        <dbReference type="Google" id="ProtNLM"/>
    </source>
</evidence>
<dbReference type="GO" id="GO:0005886">
    <property type="term" value="C:plasma membrane"/>
    <property type="evidence" value="ECO:0007669"/>
    <property type="project" value="TreeGrafter"/>
</dbReference>
<reference evidence="7 8" key="1">
    <citation type="submission" date="2016-11" db="EMBL/GenBank/DDBJ databases">
        <authorList>
            <person name="Jaros S."/>
            <person name="Januszkiewicz K."/>
            <person name="Wedrychowicz H."/>
        </authorList>
    </citation>
    <scope>NUCLEOTIDE SEQUENCE [LARGE SCALE GENOMIC DNA]</scope>
    <source>
        <strain evidence="7 8">DSM 3090</strain>
    </source>
</reference>